<dbReference type="Gene3D" id="3.40.5.10">
    <property type="entry name" value="Ribosomal protein L9, N-terminal domain"/>
    <property type="match status" value="1"/>
</dbReference>
<accession>A0A1J4RP01</accession>
<dbReference type="GO" id="GO:0006412">
    <property type="term" value="P:translation"/>
    <property type="evidence" value="ECO:0007669"/>
    <property type="project" value="InterPro"/>
</dbReference>
<gene>
    <name evidence="7" type="ORF">AUJ59_04495</name>
</gene>
<dbReference type="GO" id="GO:0005840">
    <property type="term" value="C:ribosome"/>
    <property type="evidence" value="ECO:0007669"/>
    <property type="project" value="UniProtKB-KW"/>
</dbReference>
<dbReference type="InterPro" id="IPR000244">
    <property type="entry name" value="Ribosomal_bL9"/>
</dbReference>
<dbReference type="Proteomes" id="UP000183144">
    <property type="component" value="Unassembled WGS sequence"/>
</dbReference>
<feature type="domain" description="Ribosomal protein L9" evidence="6">
    <location>
        <begin position="8"/>
        <end position="40"/>
    </location>
</feature>
<proteinExistence type="inferred from homology"/>
<comment type="caution">
    <text evidence="7">The sequence shown here is derived from an EMBL/GenBank/DDBJ whole genome shotgun (WGS) entry which is preliminary data.</text>
</comment>
<evidence type="ECO:0000313" key="7">
    <source>
        <dbReference type="EMBL" id="OIN88154.1"/>
    </source>
</evidence>
<reference evidence="7 8" key="1">
    <citation type="journal article" date="2016" name="Environ. Microbiol.">
        <title>Genomic resolution of a cold subsurface aquifer community provides metabolic insights for novel microbes adapted to high CO concentrations.</title>
        <authorList>
            <person name="Probst A.J."/>
            <person name="Castelle C.J."/>
            <person name="Singh A."/>
            <person name="Brown C.T."/>
            <person name="Anantharaman K."/>
            <person name="Sharon I."/>
            <person name="Hug L.A."/>
            <person name="Burstein D."/>
            <person name="Emerson J.B."/>
            <person name="Thomas B.C."/>
            <person name="Banfield J.F."/>
        </authorList>
    </citation>
    <scope>NUCLEOTIDE SEQUENCE [LARGE SCALE GENOMIC DNA]</scope>
    <source>
        <strain evidence="7">CG1_02_47_37</strain>
    </source>
</reference>
<dbReference type="InterPro" id="IPR020070">
    <property type="entry name" value="Ribosomal_bL9_N"/>
</dbReference>
<sequence>MKVILKATGEVKNVSLGHAVNYLLPRGLAVTATAKRIAELKKAVETAQEKQAESIDADRQQAERLDGKVIEFKGETVTKKKIAASLKIAKTNVLLPKPVRKIGEYEVELKFGLSQAKIKIKVVA</sequence>
<evidence type="ECO:0000259" key="6">
    <source>
        <dbReference type="Pfam" id="PF01281"/>
    </source>
</evidence>
<comment type="similarity">
    <text evidence="1">Belongs to the bacterial ribosomal protein bL9 family.</text>
</comment>
<name>A0A1J4RP01_9BACT</name>
<dbReference type="Pfam" id="PF01281">
    <property type="entry name" value="Ribosomal_L9_N"/>
    <property type="match status" value="1"/>
</dbReference>
<evidence type="ECO:0000256" key="2">
    <source>
        <dbReference type="ARBA" id="ARBA00022980"/>
    </source>
</evidence>
<dbReference type="AlphaFoldDB" id="A0A1J4RP01"/>
<dbReference type="EMBL" id="MNUI01000083">
    <property type="protein sequence ID" value="OIN88154.1"/>
    <property type="molecule type" value="Genomic_DNA"/>
</dbReference>
<keyword evidence="5" id="KW-0175">Coiled coil</keyword>
<evidence type="ECO:0000313" key="8">
    <source>
        <dbReference type="Proteomes" id="UP000183144"/>
    </source>
</evidence>
<dbReference type="GO" id="GO:1990904">
    <property type="term" value="C:ribonucleoprotein complex"/>
    <property type="evidence" value="ECO:0007669"/>
    <property type="project" value="UniProtKB-KW"/>
</dbReference>
<evidence type="ECO:0000256" key="4">
    <source>
        <dbReference type="ARBA" id="ARBA00035292"/>
    </source>
</evidence>
<dbReference type="STRING" id="1805034.AUJ59_04495"/>
<dbReference type="SUPFAM" id="SSF55653">
    <property type="entry name" value="Ribosomal protein L9 C-domain"/>
    <property type="match status" value="1"/>
</dbReference>
<evidence type="ECO:0000256" key="3">
    <source>
        <dbReference type="ARBA" id="ARBA00023274"/>
    </source>
</evidence>
<protein>
    <recommendedName>
        <fullName evidence="4">Large ribosomal subunit protein bL9</fullName>
    </recommendedName>
</protein>
<evidence type="ECO:0000256" key="5">
    <source>
        <dbReference type="SAM" id="Coils"/>
    </source>
</evidence>
<feature type="coiled-coil region" evidence="5">
    <location>
        <begin position="30"/>
        <end position="57"/>
    </location>
</feature>
<dbReference type="GO" id="GO:0003735">
    <property type="term" value="F:structural constituent of ribosome"/>
    <property type="evidence" value="ECO:0007669"/>
    <property type="project" value="InterPro"/>
</dbReference>
<dbReference type="PANTHER" id="PTHR21368">
    <property type="entry name" value="50S RIBOSOMAL PROTEIN L9"/>
    <property type="match status" value="1"/>
</dbReference>
<evidence type="ECO:0000256" key="1">
    <source>
        <dbReference type="ARBA" id="ARBA00010605"/>
    </source>
</evidence>
<dbReference type="InterPro" id="IPR036935">
    <property type="entry name" value="Ribosomal_bL9_N_sf"/>
</dbReference>
<organism evidence="7 8">
    <name type="scientific">Candidatus Beckwithbacteria bacterium CG1_02_47_37</name>
    <dbReference type="NCBI Taxonomy" id="1805034"/>
    <lineage>
        <taxon>Bacteria</taxon>
        <taxon>Candidatus Beckwithiibacteriota</taxon>
    </lineage>
</organism>
<keyword evidence="2" id="KW-0689">Ribosomal protein</keyword>
<dbReference type="InterPro" id="IPR009027">
    <property type="entry name" value="Ribosomal_bL9/RNase_H1_N"/>
</dbReference>
<dbReference type="InterPro" id="IPR036791">
    <property type="entry name" value="Ribosomal_bL9_C_sf"/>
</dbReference>
<keyword evidence="3" id="KW-0687">Ribonucleoprotein</keyword>
<dbReference type="SUPFAM" id="SSF55658">
    <property type="entry name" value="L9 N-domain-like"/>
    <property type="match status" value="1"/>
</dbReference>